<dbReference type="EMBL" id="LBWK01000002">
    <property type="protein sequence ID" value="KKR05814.1"/>
    <property type="molecule type" value="Genomic_DNA"/>
</dbReference>
<dbReference type="AlphaFoldDB" id="A0A0G0MP20"/>
<name>A0A0G0MP20_9BACT</name>
<gene>
    <name evidence="1" type="ORF">UT34_C0002G0321</name>
</gene>
<proteinExistence type="predicted"/>
<evidence type="ECO:0000313" key="1">
    <source>
        <dbReference type="EMBL" id="KKR05814.1"/>
    </source>
</evidence>
<protein>
    <submittedName>
        <fullName evidence="1">Uncharacterized protein</fullName>
    </submittedName>
</protein>
<reference evidence="1 2" key="1">
    <citation type="journal article" date="2015" name="Nature">
        <title>rRNA introns, odd ribosomes, and small enigmatic genomes across a large radiation of phyla.</title>
        <authorList>
            <person name="Brown C.T."/>
            <person name="Hug L.A."/>
            <person name="Thomas B.C."/>
            <person name="Sharon I."/>
            <person name="Castelle C.J."/>
            <person name="Singh A."/>
            <person name="Wilkins M.J."/>
            <person name="Williams K.H."/>
            <person name="Banfield J.F."/>
        </authorList>
    </citation>
    <scope>NUCLEOTIDE SEQUENCE [LARGE SCALE GENOMIC DNA]</scope>
</reference>
<sequence length="173" mass="19661">MLNQQPLLISEAQATSVKILRDFSIDGKYAPSPKELVELFQQKDVTEILKTAKLVTSKTTPNQIVFSVPDSEAAHFLALALIEDGIENGLWETSPDVSFYDGHPLQCFRLDGNQYTLFEKIENGQTQAYIQLNYSSAYEDRIENINESLQRVIKRTMPHLTEEAKGFKFTDRS</sequence>
<evidence type="ECO:0000313" key="2">
    <source>
        <dbReference type="Proteomes" id="UP000034799"/>
    </source>
</evidence>
<comment type="caution">
    <text evidence="1">The sequence shown here is derived from an EMBL/GenBank/DDBJ whole genome shotgun (WGS) entry which is preliminary data.</text>
</comment>
<organism evidence="1 2">
    <name type="scientific">candidate division WS6 bacterium GW2011_GWF2_39_15</name>
    <dbReference type="NCBI Taxonomy" id="1619100"/>
    <lineage>
        <taxon>Bacteria</taxon>
        <taxon>Candidatus Dojkabacteria</taxon>
    </lineage>
</organism>
<dbReference type="STRING" id="1619100.UT34_C0002G0321"/>
<accession>A0A0G0MP20</accession>
<dbReference type="Proteomes" id="UP000034799">
    <property type="component" value="Unassembled WGS sequence"/>
</dbReference>